<comment type="catalytic activity">
    <reaction evidence="4">
        <text>O-succinyl-L-homoserine + L-cysteine = L,L-cystathionine + succinate + H(+)</text>
        <dbReference type="Rhea" id="RHEA:20397"/>
        <dbReference type="ChEBI" id="CHEBI:15378"/>
        <dbReference type="ChEBI" id="CHEBI:30031"/>
        <dbReference type="ChEBI" id="CHEBI:35235"/>
        <dbReference type="ChEBI" id="CHEBI:57661"/>
        <dbReference type="ChEBI" id="CHEBI:58161"/>
        <dbReference type="EC" id="2.5.1.48"/>
    </reaction>
</comment>
<evidence type="ECO:0000256" key="5">
    <source>
        <dbReference type="ARBA" id="ARBA00058439"/>
    </source>
</evidence>
<accession>A0A9P6RPR5</accession>
<comment type="caution">
    <text evidence="9">The sequence shown here is derived from an EMBL/GenBank/DDBJ whole genome shotgun (WGS) entry which is preliminary data.</text>
</comment>
<keyword evidence="3" id="KW-0663">Pyridoxal phosphate</keyword>
<comment type="pathway">
    <text evidence="6">Amino-acid biosynthesis; L-methionine biosynthesis via de novo pathway; L-cystathionine from O-succinyl-L-homoserine: step 1/1.</text>
</comment>
<dbReference type="Gene3D" id="3.40.640.10">
    <property type="entry name" value="Type I PLP-dependent aspartate aminotransferase-like (Major domain)"/>
    <property type="match status" value="1"/>
</dbReference>
<dbReference type="SUPFAM" id="SSF53383">
    <property type="entry name" value="PLP-dependent transferases"/>
    <property type="match status" value="1"/>
</dbReference>
<evidence type="ECO:0000256" key="7">
    <source>
        <dbReference type="ARBA" id="ARBA00066530"/>
    </source>
</evidence>
<dbReference type="InterPro" id="IPR051750">
    <property type="entry name" value="Trans-sulfuration_enzymes"/>
</dbReference>
<dbReference type="GO" id="GO:0003962">
    <property type="term" value="F:cystathionine gamma-synthase activity"/>
    <property type="evidence" value="ECO:0007669"/>
    <property type="project" value="UniProtKB-EC"/>
</dbReference>
<proteinExistence type="predicted"/>
<dbReference type="GO" id="GO:0030170">
    <property type="term" value="F:pyridoxal phosphate binding"/>
    <property type="evidence" value="ECO:0007669"/>
    <property type="project" value="InterPro"/>
</dbReference>
<dbReference type="Pfam" id="PF01053">
    <property type="entry name" value="Cys_Met_Meta_PP"/>
    <property type="match status" value="1"/>
</dbReference>
<reference evidence="9" key="1">
    <citation type="journal article" date="2020" name="Fungal Divers.">
        <title>Resolving the Mortierellaceae phylogeny through synthesis of multi-gene phylogenetics and phylogenomics.</title>
        <authorList>
            <person name="Vandepol N."/>
            <person name="Liber J."/>
            <person name="Desiro A."/>
            <person name="Na H."/>
            <person name="Kennedy M."/>
            <person name="Barry K."/>
            <person name="Grigoriev I.V."/>
            <person name="Miller A.N."/>
            <person name="O'Donnell K."/>
            <person name="Stajich J.E."/>
            <person name="Bonito G."/>
        </authorList>
    </citation>
    <scope>NUCLEOTIDE SEQUENCE</scope>
    <source>
        <strain evidence="9">REB-010B</strain>
    </source>
</reference>
<gene>
    <name evidence="9" type="ORF">BGZ99_000238</name>
</gene>
<dbReference type="InterPro" id="IPR000277">
    <property type="entry name" value="Cys/Met-Metab_PyrdxlP-dep_enz"/>
</dbReference>
<dbReference type="PANTHER" id="PTHR42699:SF1">
    <property type="entry name" value="CYSTATHIONINE GAMMA-SYNTHASE-RELATED"/>
    <property type="match status" value="1"/>
</dbReference>
<dbReference type="FunFam" id="3.40.640.10:FF:000094">
    <property type="entry name" value="Probable cystathionine gamma-synthase"/>
    <property type="match status" value="1"/>
</dbReference>
<evidence type="ECO:0000313" key="9">
    <source>
        <dbReference type="EMBL" id="KAG0325718.1"/>
    </source>
</evidence>
<dbReference type="EC" id="2.5.1.48" evidence="7"/>
<dbReference type="AlphaFoldDB" id="A0A9P6RPR5"/>
<evidence type="ECO:0000256" key="8">
    <source>
        <dbReference type="ARBA" id="ARBA00083849"/>
    </source>
</evidence>
<sequence>MAMTTLITPTAVVHPGQTPLGSPVPNVPHAISVSLPTFRDNIDYEEGAPRVVNAMVSGYPRFFLSLKVKELVTICENKYGKPAEASFIWPSHRVAERCRHFVERYYVPTISTDDSTPTPRPPLAAGAGSVRIVEFTIHAPASELKPDGLKLVKVFATFFPKDAYAVAKQFWQHTGDIVTSRQAAFCLRWLSLKAEEEQKEAASAAIAAKNAIRMPRGNRHYSAVKQATGGSSAALADLNGGVSAIQLQDEEDRPVEEADGMDSQDYEVYVEERYGRNLDLSFAPKAKTALRRRIATQVAHHAGSGWTGTGEYVTEDDVYLYPTGMSAIFNAHRIASTLFPTRKSICFGFPYTDSLKVLEKFGPGCYFYGNGEDDDIDTLEKEILEIQLGENVKEEDRVLAVFCEFPSNPLLKSSNLVRLGELAEKYGFMIIVDETLGNFVNVRILEYADIVVSSLSKIFSGDSNVMGGSLVLNPQRKFYKDLKKAMGREYEDLMWVEDSIFMERNSRTFQTRIARIDENTEALCDFLRAHPKVKEVYYPKYVTTNNYLTHKVEGAGFGGLFSLLFHAKNGSESFFDALPFYKGPSLGTNFTLACPYTILGHYTELDWAAQFGVDRNLIRVAVGLENIDVLLQGFQEALDAIRDD</sequence>
<keyword evidence="10" id="KW-1185">Reference proteome</keyword>
<dbReference type="Gene3D" id="3.90.1150.10">
    <property type="entry name" value="Aspartate Aminotransferase, domain 1"/>
    <property type="match status" value="1"/>
</dbReference>
<evidence type="ECO:0000256" key="3">
    <source>
        <dbReference type="ARBA" id="ARBA00022898"/>
    </source>
</evidence>
<dbReference type="PANTHER" id="PTHR42699">
    <property type="match status" value="1"/>
</dbReference>
<comment type="cofactor">
    <cofactor evidence="1">
        <name>pyridoxal 5'-phosphate</name>
        <dbReference type="ChEBI" id="CHEBI:597326"/>
    </cofactor>
</comment>
<comment type="function">
    <text evidence="5">Catalyzes the formation of L-cystathionine from O-succinyl-L-homoserine (OSHS) and L-cysteine, via a gamma-replacement reaction. In the absence of thiol, catalyzes gamma-elimination to form 2-oxobutanoate, succinate and ammonia.</text>
</comment>
<keyword evidence="2" id="KW-0808">Transferase</keyword>
<protein>
    <recommendedName>
        <fullName evidence="7">cystathionine gamma-synthase</fullName>
        <ecNumber evidence="7">2.5.1.48</ecNumber>
    </recommendedName>
    <alternativeName>
        <fullName evidence="8">O-succinylhomoserine (thiol)-lyase</fullName>
    </alternativeName>
</protein>
<organism evidence="9 10">
    <name type="scientific">Dissophora globulifera</name>
    <dbReference type="NCBI Taxonomy" id="979702"/>
    <lineage>
        <taxon>Eukaryota</taxon>
        <taxon>Fungi</taxon>
        <taxon>Fungi incertae sedis</taxon>
        <taxon>Mucoromycota</taxon>
        <taxon>Mortierellomycotina</taxon>
        <taxon>Mortierellomycetes</taxon>
        <taxon>Mortierellales</taxon>
        <taxon>Mortierellaceae</taxon>
        <taxon>Dissophora</taxon>
    </lineage>
</organism>
<dbReference type="Proteomes" id="UP000738325">
    <property type="component" value="Unassembled WGS sequence"/>
</dbReference>
<dbReference type="InterPro" id="IPR015421">
    <property type="entry name" value="PyrdxlP-dep_Trfase_major"/>
</dbReference>
<evidence type="ECO:0000313" key="10">
    <source>
        <dbReference type="Proteomes" id="UP000738325"/>
    </source>
</evidence>
<dbReference type="InterPro" id="IPR015422">
    <property type="entry name" value="PyrdxlP-dep_Trfase_small"/>
</dbReference>
<name>A0A9P6RPR5_9FUNG</name>
<dbReference type="InterPro" id="IPR015424">
    <property type="entry name" value="PyrdxlP-dep_Trfase"/>
</dbReference>
<dbReference type="EMBL" id="JAAAIP010000103">
    <property type="protein sequence ID" value="KAG0325718.1"/>
    <property type="molecule type" value="Genomic_DNA"/>
</dbReference>
<dbReference type="OrthoDB" id="10047078at2759"/>
<dbReference type="GO" id="GO:0019346">
    <property type="term" value="P:transsulfuration"/>
    <property type="evidence" value="ECO:0007669"/>
    <property type="project" value="InterPro"/>
</dbReference>
<evidence type="ECO:0000256" key="2">
    <source>
        <dbReference type="ARBA" id="ARBA00022679"/>
    </source>
</evidence>
<evidence type="ECO:0000256" key="6">
    <source>
        <dbReference type="ARBA" id="ARBA00060510"/>
    </source>
</evidence>
<dbReference type="FunFam" id="3.90.1150.10:FF:000063">
    <property type="entry name" value="Probable cystathionine gamma-synthase"/>
    <property type="match status" value="1"/>
</dbReference>
<evidence type="ECO:0000256" key="1">
    <source>
        <dbReference type="ARBA" id="ARBA00001933"/>
    </source>
</evidence>
<evidence type="ECO:0000256" key="4">
    <source>
        <dbReference type="ARBA" id="ARBA00051441"/>
    </source>
</evidence>